<keyword evidence="3" id="KW-1185">Reference proteome</keyword>
<dbReference type="RefSeq" id="WP_008754744.1">
    <property type="nucleotide sequence ID" value="NZ_AJGH01000110.1"/>
</dbReference>
<evidence type="ECO:0000313" key="3">
    <source>
        <dbReference type="Proteomes" id="UP000005039"/>
    </source>
</evidence>
<name>I0R5C0_9FIRM</name>
<dbReference type="Pfam" id="PF12784">
    <property type="entry name" value="PDDEXK_2"/>
    <property type="match status" value="1"/>
</dbReference>
<reference evidence="2 3" key="1">
    <citation type="submission" date="2012-03" db="EMBL/GenBank/DDBJ databases">
        <authorList>
            <person name="Durkin A.S."/>
            <person name="McCorrison J."/>
            <person name="Torralba M."/>
            <person name="Gillis M."/>
            <person name="Methe B."/>
            <person name="Sutton G."/>
            <person name="Nelson K.E."/>
        </authorList>
    </citation>
    <scope>NUCLEOTIDE SEQUENCE [LARGE SCALE GENOMIC DNA]</scope>
    <source>
        <strain evidence="2 3">F0468</strain>
    </source>
</reference>
<dbReference type="PANTHER" id="PTHR41317:SF1">
    <property type="entry name" value="PD-(D_E)XK NUCLEASE FAMILY TRANSPOSASE"/>
    <property type="match status" value="1"/>
</dbReference>
<dbReference type="EMBL" id="AJGH01000110">
    <property type="protein sequence ID" value="EIC94878.1"/>
    <property type="molecule type" value="Genomic_DNA"/>
</dbReference>
<proteinExistence type="predicted"/>
<dbReference type="NCBIfam" id="TIGR01784">
    <property type="entry name" value="T_den_put_tspse"/>
    <property type="match status" value="1"/>
</dbReference>
<dbReference type="Proteomes" id="UP000005039">
    <property type="component" value="Unassembled WGS sequence"/>
</dbReference>
<accession>I0R5C0</accession>
<dbReference type="eggNOG" id="COG5464">
    <property type="taxonomic scope" value="Bacteria"/>
</dbReference>
<feature type="region of interest" description="Disordered" evidence="1">
    <location>
        <begin position="253"/>
        <end position="272"/>
    </location>
</feature>
<evidence type="ECO:0008006" key="4">
    <source>
        <dbReference type="Google" id="ProtNLM"/>
    </source>
</evidence>
<protein>
    <recommendedName>
        <fullName evidence="4">Rpn family recombination-promoting nuclease/putative transposase</fullName>
    </recommendedName>
</protein>
<sequence length="311" mass="35230">MELKSKQRFMEAIGTLNPIEDAVFRKMAESREFCEEILRVFLQEPKLRVVSNHSQHSVTSIEGRSVILDAYCELEDGRRVNVEVQNADNTDHQRRVRYYSSVLTTSLMKKGEGFDKVPNICIVYVCNFDIFGLNKSLYVIKRVIDKTGVELDNGLQEIYISSVNDGSLIAELMKVFTESDVYNEKFPITSEMKLRFNKGKKGEKMTEALKGVYEALREEVDRESMKAAMREGMERGIAEGRAKGIEEGRAKGMEEGRAKGMEEGRAKGMEEGRTEGILSSLVSLTKDGLISINEAAKRANMSEEDFKKYLN</sequence>
<dbReference type="PATRIC" id="fig|1095750.3.peg.2271"/>
<evidence type="ECO:0000313" key="2">
    <source>
        <dbReference type="EMBL" id="EIC94878.1"/>
    </source>
</evidence>
<organism evidence="2 3">
    <name type="scientific">Lachnoanaerobaculum saburreum F0468</name>
    <dbReference type="NCBI Taxonomy" id="1095750"/>
    <lineage>
        <taxon>Bacteria</taxon>
        <taxon>Bacillati</taxon>
        <taxon>Bacillota</taxon>
        <taxon>Clostridia</taxon>
        <taxon>Lachnospirales</taxon>
        <taxon>Lachnospiraceae</taxon>
        <taxon>Lachnoanaerobaculum</taxon>
    </lineage>
</organism>
<dbReference type="InterPro" id="IPR010106">
    <property type="entry name" value="RpnA"/>
</dbReference>
<gene>
    <name evidence="2" type="ORF">HMPREF9970_2506</name>
</gene>
<evidence type="ECO:0000256" key="1">
    <source>
        <dbReference type="SAM" id="MobiDB-lite"/>
    </source>
</evidence>
<dbReference type="AlphaFoldDB" id="I0R5C0"/>
<comment type="caution">
    <text evidence="2">The sequence shown here is derived from an EMBL/GenBank/DDBJ whole genome shotgun (WGS) entry which is preliminary data.</text>
</comment>
<dbReference type="PANTHER" id="PTHR41317">
    <property type="entry name" value="PD-(D_E)XK NUCLEASE FAMILY TRANSPOSASE"/>
    <property type="match status" value="1"/>
</dbReference>